<dbReference type="PANTHER" id="PTHR47331:SF1">
    <property type="entry name" value="GAG-LIKE PROTEIN"/>
    <property type="match status" value="1"/>
</dbReference>
<evidence type="ECO:0000313" key="2">
    <source>
        <dbReference type="Proteomes" id="UP001152320"/>
    </source>
</evidence>
<name>A0A9Q1CU00_HOLLE</name>
<dbReference type="Proteomes" id="UP001152320">
    <property type="component" value="Chromosome 1"/>
</dbReference>
<reference evidence="1" key="1">
    <citation type="submission" date="2021-10" db="EMBL/GenBank/DDBJ databases">
        <title>Tropical sea cucumber genome reveals ecological adaptation and Cuvierian tubules defense mechanism.</title>
        <authorList>
            <person name="Chen T."/>
        </authorList>
    </citation>
    <scope>NUCLEOTIDE SEQUENCE</scope>
    <source>
        <strain evidence="1">Nanhai2018</strain>
        <tissue evidence="1">Muscle</tissue>
    </source>
</reference>
<dbReference type="OrthoDB" id="8062731at2759"/>
<evidence type="ECO:0000313" key="1">
    <source>
        <dbReference type="EMBL" id="KAJ8050539.1"/>
    </source>
</evidence>
<dbReference type="PANTHER" id="PTHR47331">
    <property type="entry name" value="PHD-TYPE DOMAIN-CONTAINING PROTEIN"/>
    <property type="match status" value="1"/>
</dbReference>
<evidence type="ECO:0008006" key="3">
    <source>
        <dbReference type="Google" id="ProtNLM"/>
    </source>
</evidence>
<dbReference type="EMBL" id="JAIZAY010000001">
    <property type="protein sequence ID" value="KAJ8050539.1"/>
    <property type="molecule type" value="Genomic_DNA"/>
</dbReference>
<accession>A0A9Q1CU00</accession>
<gene>
    <name evidence="1" type="ORF">HOLleu_03781</name>
</gene>
<organism evidence="1 2">
    <name type="scientific">Holothuria leucospilota</name>
    <name type="common">Black long sea cucumber</name>
    <name type="synonym">Mertensiothuria leucospilota</name>
    <dbReference type="NCBI Taxonomy" id="206669"/>
    <lineage>
        <taxon>Eukaryota</taxon>
        <taxon>Metazoa</taxon>
        <taxon>Echinodermata</taxon>
        <taxon>Eleutherozoa</taxon>
        <taxon>Echinozoa</taxon>
        <taxon>Holothuroidea</taxon>
        <taxon>Aspidochirotacea</taxon>
        <taxon>Aspidochirotida</taxon>
        <taxon>Holothuriidae</taxon>
        <taxon>Holothuria</taxon>
    </lineage>
</organism>
<sequence>MKGPKAGRKIVKPPRVYAIANFPELRNSVPSRADVLKWDHLKVLKVPQVSHSGVTLIIGQDVPDALVPLNVRNGRHGEPYATRTVLGWTLNGPLRGDNPDESVVCNFI</sequence>
<protein>
    <recommendedName>
        <fullName evidence="3">Peptidase aspartic putative domain-containing protein</fullName>
    </recommendedName>
</protein>
<proteinExistence type="predicted"/>
<comment type="caution">
    <text evidence="1">The sequence shown here is derived from an EMBL/GenBank/DDBJ whole genome shotgun (WGS) entry which is preliminary data.</text>
</comment>
<keyword evidence="2" id="KW-1185">Reference proteome</keyword>
<dbReference type="AlphaFoldDB" id="A0A9Q1CU00"/>